<reference evidence="2 3" key="1">
    <citation type="submission" date="2018-04" db="EMBL/GenBank/DDBJ databases">
        <authorList>
            <person name="Vogel A."/>
        </authorList>
    </citation>
    <scope>NUCLEOTIDE SEQUENCE [LARGE SCALE GENOMIC DNA]</scope>
</reference>
<feature type="region of interest" description="Disordered" evidence="1">
    <location>
        <begin position="206"/>
        <end position="256"/>
    </location>
</feature>
<gene>
    <name evidence="2" type="ORF">CCAM_LOCUS42385</name>
</gene>
<feature type="compositionally biased region" description="Basic and acidic residues" evidence="1">
    <location>
        <begin position="358"/>
        <end position="374"/>
    </location>
</feature>
<feature type="region of interest" description="Disordered" evidence="1">
    <location>
        <begin position="273"/>
        <end position="393"/>
    </location>
</feature>
<feature type="compositionally biased region" description="Gly residues" evidence="1">
    <location>
        <begin position="206"/>
        <end position="221"/>
    </location>
</feature>
<keyword evidence="3" id="KW-1185">Reference proteome</keyword>
<evidence type="ECO:0000313" key="3">
    <source>
        <dbReference type="Proteomes" id="UP000595140"/>
    </source>
</evidence>
<dbReference type="EMBL" id="OOIL02006707">
    <property type="protein sequence ID" value="VFR00610.1"/>
    <property type="molecule type" value="Genomic_DNA"/>
</dbReference>
<name>A0A484NI18_9ASTE</name>
<sequence>MPSLIPIELYIFKTTMMRSIRKLIGTPRDLAPAVAVQNTTLQDQEFKKEIFINPIGVPDDDLIIDPIDVVPVTVDDVVVDDVSGDDQQDHTVQAEYSRDSVIFYECTETFGTSGSDVVVLYDSGDVKRDGMIFFLLVLWSCLLGVVNALSLTDSFDAPFIKEDMMLRDATSSLDTRRDGYFETWLEKLIGYPEGWIFRDQAGRGRGNNRGRGNFRGPGRGAGRSTVGAGRSTVTGGRSEVHAVQGEGPSPLPNFEDLTSEQWNAVRHALSLSSTDNSQKLSGGTPREDALRSNSATDYFEDAEELSTEDHLDRSWRNGRLPGNGDAEELQTVDSVDRADDHGRPSGGQNDGSSGEDPTVDRAMEDGRPSSRQKLDAPAQLQTVDSVDRSTDGG</sequence>
<proteinExistence type="predicted"/>
<dbReference type="AlphaFoldDB" id="A0A484NI18"/>
<accession>A0A484NI18</accession>
<dbReference type="Proteomes" id="UP000595140">
    <property type="component" value="Unassembled WGS sequence"/>
</dbReference>
<organism evidence="2 3">
    <name type="scientific">Cuscuta campestris</name>
    <dbReference type="NCBI Taxonomy" id="132261"/>
    <lineage>
        <taxon>Eukaryota</taxon>
        <taxon>Viridiplantae</taxon>
        <taxon>Streptophyta</taxon>
        <taxon>Embryophyta</taxon>
        <taxon>Tracheophyta</taxon>
        <taxon>Spermatophyta</taxon>
        <taxon>Magnoliopsida</taxon>
        <taxon>eudicotyledons</taxon>
        <taxon>Gunneridae</taxon>
        <taxon>Pentapetalae</taxon>
        <taxon>asterids</taxon>
        <taxon>lamiids</taxon>
        <taxon>Solanales</taxon>
        <taxon>Convolvulaceae</taxon>
        <taxon>Cuscuteae</taxon>
        <taxon>Cuscuta</taxon>
        <taxon>Cuscuta subgen. Grammica</taxon>
        <taxon>Cuscuta sect. Cleistogrammica</taxon>
    </lineage>
</organism>
<protein>
    <submittedName>
        <fullName evidence="2">Uncharacterized protein</fullName>
    </submittedName>
</protein>
<evidence type="ECO:0000256" key="1">
    <source>
        <dbReference type="SAM" id="MobiDB-lite"/>
    </source>
</evidence>
<feature type="compositionally biased region" description="Basic and acidic residues" evidence="1">
    <location>
        <begin position="334"/>
        <end position="343"/>
    </location>
</feature>
<evidence type="ECO:0000313" key="2">
    <source>
        <dbReference type="EMBL" id="VFR00610.1"/>
    </source>
</evidence>